<name>A0ABU5RK44_9PSEU</name>
<keyword evidence="2" id="KW-0472">Membrane</keyword>
<evidence type="ECO:0000256" key="1">
    <source>
        <dbReference type="SAM" id="MobiDB-lite"/>
    </source>
</evidence>
<keyword evidence="2" id="KW-0812">Transmembrane</keyword>
<evidence type="ECO:0000313" key="4">
    <source>
        <dbReference type="Proteomes" id="UP001304298"/>
    </source>
</evidence>
<keyword evidence="4" id="KW-1185">Reference proteome</keyword>
<comment type="caution">
    <text evidence="3">The sequence shown here is derived from an EMBL/GenBank/DDBJ whole genome shotgun (WGS) entry which is preliminary data.</text>
</comment>
<dbReference type="RefSeq" id="WP_323336042.1">
    <property type="nucleotide sequence ID" value="NZ_JAYFSI010000016.1"/>
</dbReference>
<proteinExistence type="predicted"/>
<evidence type="ECO:0000256" key="2">
    <source>
        <dbReference type="SAM" id="Phobius"/>
    </source>
</evidence>
<evidence type="ECO:0000313" key="3">
    <source>
        <dbReference type="EMBL" id="MEA5366662.1"/>
    </source>
</evidence>
<dbReference type="Proteomes" id="UP001304298">
    <property type="component" value="Unassembled WGS sequence"/>
</dbReference>
<evidence type="ECO:0008006" key="5">
    <source>
        <dbReference type="Google" id="ProtNLM"/>
    </source>
</evidence>
<dbReference type="EMBL" id="JAYFSI010000016">
    <property type="protein sequence ID" value="MEA5366662.1"/>
    <property type="molecule type" value="Genomic_DNA"/>
</dbReference>
<protein>
    <recommendedName>
        <fullName evidence="5">DUF3040 domain-containing protein</fullName>
    </recommendedName>
</protein>
<gene>
    <name evidence="3" type="ORF">VA596_44525</name>
</gene>
<feature type="compositionally biased region" description="Basic and acidic residues" evidence="1">
    <location>
        <begin position="10"/>
        <end position="19"/>
    </location>
</feature>
<feature type="region of interest" description="Disordered" evidence="1">
    <location>
        <begin position="40"/>
        <end position="61"/>
    </location>
</feature>
<keyword evidence="2" id="KW-1133">Transmembrane helix</keyword>
<accession>A0ABU5RK44</accession>
<feature type="region of interest" description="Disordered" evidence="1">
    <location>
        <begin position="1"/>
        <end position="25"/>
    </location>
</feature>
<sequence length="102" mass="11503">MAQPQQPQDPDDRRLETHPDLMNPDWQKYAERDAWLGAKKDLRKRRKRESRTGGTQRPGTSRWPGLLALLLVVVLVAAAVVVHQVQGVGVNEDPFMFFGVSA</sequence>
<organism evidence="3 4">
    <name type="scientific">Amycolatopsis heterodermiae</name>
    <dbReference type="NCBI Taxonomy" id="3110235"/>
    <lineage>
        <taxon>Bacteria</taxon>
        <taxon>Bacillati</taxon>
        <taxon>Actinomycetota</taxon>
        <taxon>Actinomycetes</taxon>
        <taxon>Pseudonocardiales</taxon>
        <taxon>Pseudonocardiaceae</taxon>
        <taxon>Amycolatopsis</taxon>
    </lineage>
</organism>
<reference evidence="3 4" key="1">
    <citation type="submission" date="2023-12" db="EMBL/GenBank/DDBJ databases">
        <title>Amycolatopsis sp. V23-08.</title>
        <authorList>
            <person name="Somphong A."/>
        </authorList>
    </citation>
    <scope>NUCLEOTIDE SEQUENCE [LARGE SCALE GENOMIC DNA]</scope>
    <source>
        <strain evidence="3 4">V23-08</strain>
    </source>
</reference>
<feature type="transmembrane region" description="Helical" evidence="2">
    <location>
        <begin position="66"/>
        <end position="86"/>
    </location>
</feature>